<reference evidence="2 3" key="1">
    <citation type="submission" date="2017-10" db="EMBL/GenBank/DDBJ databases">
        <title>Massilia psychrophilum sp. nov., a novel purple-pigmented bacterium isolated from Tianshan glacier, Xinjiang Municipality, China.</title>
        <authorList>
            <person name="Wang H."/>
        </authorList>
    </citation>
    <scope>NUCLEOTIDE SEQUENCE [LARGE SCALE GENOMIC DNA]</scope>
    <source>
        <strain evidence="2 3">JCM 30074</strain>
    </source>
</reference>
<keyword evidence="2" id="KW-0808">Transferase</keyword>
<evidence type="ECO:0000313" key="2">
    <source>
        <dbReference type="EMBL" id="PIL44588.1"/>
    </source>
</evidence>
<dbReference type="Gene3D" id="3.40.630.30">
    <property type="match status" value="1"/>
</dbReference>
<organism evidence="2 3">
    <name type="scientific">Massilia eurypsychrophila</name>
    <dbReference type="NCBI Taxonomy" id="1485217"/>
    <lineage>
        <taxon>Bacteria</taxon>
        <taxon>Pseudomonadati</taxon>
        <taxon>Pseudomonadota</taxon>
        <taxon>Betaproteobacteria</taxon>
        <taxon>Burkholderiales</taxon>
        <taxon>Oxalobacteraceae</taxon>
        <taxon>Telluria group</taxon>
        <taxon>Massilia</taxon>
    </lineage>
</organism>
<dbReference type="GO" id="GO:0016747">
    <property type="term" value="F:acyltransferase activity, transferring groups other than amino-acyl groups"/>
    <property type="evidence" value="ECO:0007669"/>
    <property type="project" value="InterPro"/>
</dbReference>
<dbReference type="InterPro" id="IPR000182">
    <property type="entry name" value="GNAT_dom"/>
</dbReference>
<dbReference type="SUPFAM" id="SSF55729">
    <property type="entry name" value="Acyl-CoA N-acyltransferases (Nat)"/>
    <property type="match status" value="1"/>
</dbReference>
<sequence>MEALGTDDFSEFVTYLNDHLADNGGEAGYFQPLPQRASSMPPERARAFRDGLDIAVGSRGWRRAWVARSPRGRIIGHIDLRSHADGLTSHRCLLGIGVDRGSRRAGLGAALIGHARHWAAEEARLAWIDLQVISENRAALALYRRAGFITAGEIADMYRIDGNSFSYTTMSLRLDVHA</sequence>
<dbReference type="InterPro" id="IPR016181">
    <property type="entry name" value="Acyl_CoA_acyltransferase"/>
</dbReference>
<dbReference type="PROSITE" id="PS51186">
    <property type="entry name" value="GNAT"/>
    <property type="match status" value="1"/>
</dbReference>
<evidence type="ECO:0000259" key="1">
    <source>
        <dbReference type="PROSITE" id="PS51186"/>
    </source>
</evidence>
<dbReference type="CDD" id="cd04301">
    <property type="entry name" value="NAT_SF"/>
    <property type="match status" value="1"/>
</dbReference>
<feature type="domain" description="N-acetyltransferase" evidence="1">
    <location>
        <begin position="1"/>
        <end position="175"/>
    </location>
</feature>
<dbReference type="EMBL" id="PDOC01000007">
    <property type="protein sequence ID" value="PIL44588.1"/>
    <property type="molecule type" value="Genomic_DNA"/>
</dbReference>
<dbReference type="Proteomes" id="UP000230390">
    <property type="component" value="Unassembled WGS sequence"/>
</dbReference>
<name>A0A2G8TG20_9BURK</name>
<dbReference type="Pfam" id="PF00583">
    <property type="entry name" value="Acetyltransf_1"/>
    <property type="match status" value="1"/>
</dbReference>
<evidence type="ECO:0000313" key="3">
    <source>
        <dbReference type="Proteomes" id="UP000230390"/>
    </source>
</evidence>
<proteinExistence type="predicted"/>
<gene>
    <name evidence="2" type="ORF">CR105_13845</name>
</gene>
<dbReference type="AlphaFoldDB" id="A0A2G8TG20"/>
<accession>A0A2G8TG20</accession>
<keyword evidence="3" id="KW-1185">Reference proteome</keyword>
<dbReference type="OrthoDB" id="336415at2"/>
<protein>
    <submittedName>
        <fullName evidence="2">GNAT family N-acetyltransferase</fullName>
    </submittedName>
</protein>
<comment type="caution">
    <text evidence="2">The sequence shown here is derived from an EMBL/GenBank/DDBJ whole genome shotgun (WGS) entry which is preliminary data.</text>
</comment>